<proteinExistence type="predicted"/>
<dbReference type="Proteomes" id="UP000593567">
    <property type="component" value="Unassembled WGS sequence"/>
</dbReference>
<gene>
    <name evidence="1" type="ORF">EB796_022450</name>
</gene>
<reference evidence="1" key="1">
    <citation type="submission" date="2020-06" db="EMBL/GenBank/DDBJ databases">
        <title>Draft genome of Bugula neritina, a colonial animal packing powerful symbionts and potential medicines.</title>
        <authorList>
            <person name="Rayko M."/>
        </authorList>
    </citation>
    <scope>NUCLEOTIDE SEQUENCE [LARGE SCALE GENOMIC DNA]</scope>
    <source>
        <strain evidence="1">Kwan_BN1</strain>
    </source>
</reference>
<protein>
    <submittedName>
        <fullName evidence="1">Uncharacterized protein</fullName>
    </submittedName>
</protein>
<sequence length="169" mass="19193">MDSYRLTQDPIILGRAVCDKESIEAETKKLLVLANSMRDLCIETKYVQLERKMYFPVKSAATWMRASLKLANLSTTEQKVCLTVLHRYSLTAQEEDKEAVYTSQPQTDPVAFHFENYLSSQVSLEVESLDGLQQYLNTLPSASHLNAHCLTYRNGEKTTLVEIACVQHT</sequence>
<dbReference type="EMBL" id="VXIV02003247">
    <property type="protein sequence ID" value="KAF6019247.1"/>
    <property type="molecule type" value="Genomic_DNA"/>
</dbReference>
<keyword evidence="2" id="KW-1185">Reference proteome</keyword>
<comment type="caution">
    <text evidence="1">The sequence shown here is derived from an EMBL/GenBank/DDBJ whole genome shotgun (WGS) entry which is preliminary data.</text>
</comment>
<dbReference type="AlphaFoldDB" id="A0A7J7J0A2"/>
<name>A0A7J7J0A2_BUGNE</name>
<accession>A0A7J7J0A2</accession>
<evidence type="ECO:0000313" key="1">
    <source>
        <dbReference type="EMBL" id="KAF6019247.1"/>
    </source>
</evidence>
<organism evidence="1 2">
    <name type="scientific">Bugula neritina</name>
    <name type="common">Brown bryozoan</name>
    <name type="synonym">Sertularia neritina</name>
    <dbReference type="NCBI Taxonomy" id="10212"/>
    <lineage>
        <taxon>Eukaryota</taxon>
        <taxon>Metazoa</taxon>
        <taxon>Spiralia</taxon>
        <taxon>Lophotrochozoa</taxon>
        <taxon>Bryozoa</taxon>
        <taxon>Gymnolaemata</taxon>
        <taxon>Cheilostomatida</taxon>
        <taxon>Flustrina</taxon>
        <taxon>Buguloidea</taxon>
        <taxon>Bugulidae</taxon>
        <taxon>Bugula</taxon>
    </lineage>
</organism>
<evidence type="ECO:0000313" key="2">
    <source>
        <dbReference type="Proteomes" id="UP000593567"/>
    </source>
</evidence>